<accession>A0ABT6ZG13</accession>
<sequence length="427" mass="48082">MAIPEPDACPCASAHRRLMDLHEDIHRAIEHYLDENEFRRWLNSAIQNSRGVTFLLQKQKARWADFDVWYGGWQDEARKNPVLGWGVTARNRIVKEEDLATLSQAIIGVYDTHRRGYEDVFVVPPSTPQEAIIAAFLQVAGRDGKERKGWIRVERRWVDDQLPDYELVAALREMYRAVAKVVRLAHTASGVETCLAASFTRECVTSEIDPDLRCLGPGNPAPTMMLELESGEVATTRYGRMERNDSEDLAKFGREHYGQPPKFSTDAIAHVDERMELSMQFLKADGYAGPMLMLFGDGRARLFSVAFGDDEPREMKIAAVIESVGAWQFTGAVFSSETWIGLPGSKGDLLGVPKSRLLPSNREFFGEDPKGGDRDEALFVAGLSADGRQRVLARPFGRVLGGYVFGQLLEDEMAVPTFLRPLWERWR</sequence>
<dbReference type="EMBL" id="JASJND010000007">
    <property type="protein sequence ID" value="MDJ1115107.1"/>
    <property type="molecule type" value="Genomic_DNA"/>
</dbReference>
<proteinExistence type="predicted"/>
<evidence type="ECO:0000313" key="2">
    <source>
        <dbReference type="Proteomes" id="UP001321481"/>
    </source>
</evidence>
<evidence type="ECO:0000313" key="1">
    <source>
        <dbReference type="EMBL" id="MDJ1115107.1"/>
    </source>
</evidence>
<name>A0ABT6ZG13_9MICO</name>
<protein>
    <submittedName>
        <fullName evidence="1">Uncharacterized protein</fullName>
    </submittedName>
</protein>
<organism evidence="1 2">
    <name type="scientific">Microbacterium dauci</name>
    <dbReference type="NCBI Taxonomy" id="3048008"/>
    <lineage>
        <taxon>Bacteria</taxon>
        <taxon>Bacillati</taxon>
        <taxon>Actinomycetota</taxon>
        <taxon>Actinomycetes</taxon>
        <taxon>Micrococcales</taxon>
        <taxon>Microbacteriaceae</taxon>
        <taxon>Microbacterium</taxon>
    </lineage>
</organism>
<gene>
    <name evidence="1" type="ORF">QNI14_11665</name>
</gene>
<reference evidence="1 2" key="1">
    <citation type="submission" date="2023-05" db="EMBL/GenBank/DDBJ databases">
        <title>Microbacterium dauci sp.nov., Isolated from Carrot Rhizosphere Soil.</title>
        <authorList>
            <person name="Xiao Z."/>
            <person name="Zheng J."/>
        </authorList>
    </citation>
    <scope>NUCLEOTIDE SEQUENCE [LARGE SCALE GENOMIC DNA]</scope>
    <source>
        <strain evidence="1 2">LX3-4</strain>
    </source>
</reference>
<keyword evidence="2" id="KW-1185">Reference proteome</keyword>
<dbReference type="Proteomes" id="UP001321481">
    <property type="component" value="Unassembled WGS sequence"/>
</dbReference>
<comment type="caution">
    <text evidence="1">The sequence shown here is derived from an EMBL/GenBank/DDBJ whole genome shotgun (WGS) entry which is preliminary data.</text>
</comment>
<dbReference type="RefSeq" id="WP_283716795.1">
    <property type="nucleotide sequence ID" value="NZ_JASJND010000007.1"/>
</dbReference>